<comment type="similarity">
    <text evidence="1 8">Belongs to the SELO family.</text>
</comment>
<feature type="binding site" evidence="8">
    <location>
        <position position="258"/>
    </location>
    <ligand>
        <name>Mg(2+)</name>
        <dbReference type="ChEBI" id="CHEBI:18420"/>
    </ligand>
</feature>
<evidence type="ECO:0000256" key="1">
    <source>
        <dbReference type="ARBA" id="ARBA00009747"/>
    </source>
</evidence>
<dbReference type="HAMAP" id="MF_00692">
    <property type="entry name" value="SelO"/>
    <property type="match status" value="1"/>
</dbReference>
<feature type="binding site" evidence="8">
    <location>
        <position position="175"/>
    </location>
    <ligand>
        <name>ATP</name>
        <dbReference type="ChEBI" id="CHEBI:30616"/>
    </ligand>
</feature>
<comment type="catalytic activity">
    <reaction evidence="8">
        <text>L-tyrosyl-[protein] + UTP = O-(5'-uridylyl)-L-tyrosyl-[protein] + diphosphate</text>
        <dbReference type="Rhea" id="RHEA:83887"/>
        <dbReference type="Rhea" id="RHEA-COMP:10136"/>
        <dbReference type="Rhea" id="RHEA-COMP:20238"/>
        <dbReference type="ChEBI" id="CHEBI:33019"/>
        <dbReference type="ChEBI" id="CHEBI:46398"/>
        <dbReference type="ChEBI" id="CHEBI:46858"/>
        <dbReference type="ChEBI" id="CHEBI:90602"/>
    </reaction>
</comment>
<comment type="cofactor">
    <cofactor evidence="8">
        <name>Mg(2+)</name>
        <dbReference type="ChEBI" id="CHEBI:18420"/>
    </cofactor>
    <cofactor evidence="8">
        <name>Mn(2+)</name>
        <dbReference type="ChEBI" id="CHEBI:29035"/>
    </cofactor>
</comment>
<feature type="binding site" evidence="8">
    <location>
        <position position="105"/>
    </location>
    <ligand>
        <name>ATP</name>
        <dbReference type="ChEBI" id="CHEBI:30616"/>
    </ligand>
</feature>
<evidence type="ECO:0000256" key="7">
    <source>
        <dbReference type="ARBA" id="ARBA00022842"/>
    </source>
</evidence>
<feature type="active site" description="Proton acceptor" evidence="8">
    <location>
        <position position="248"/>
    </location>
</feature>
<dbReference type="RefSeq" id="WP_056512344.1">
    <property type="nucleotide sequence ID" value="NZ_CP083989.1"/>
</dbReference>
<dbReference type="EC" id="2.7.7.-" evidence="8"/>
<dbReference type="GO" id="GO:0030145">
    <property type="term" value="F:manganese ion binding"/>
    <property type="evidence" value="ECO:0007669"/>
    <property type="project" value="UniProtKB-UniRule"/>
</dbReference>
<dbReference type="NCBIfam" id="NF000658">
    <property type="entry name" value="PRK00029.1"/>
    <property type="match status" value="1"/>
</dbReference>
<comment type="catalytic activity">
    <reaction evidence="8">
        <text>L-histidyl-[protein] + UTP = N(tele)-(5'-uridylyl)-L-histidyl-[protein] + diphosphate</text>
        <dbReference type="Rhea" id="RHEA:83891"/>
        <dbReference type="Rhea" id="RHEA-COMP:9745"/>
        <dbReference type="Rhea" id="RHEA-COMP:20239"/>
        <dbReference type="ChEBI" id="CHEBI:29979"/>
        <dbReference type="ChEBI" id="CHEBI:33019"/>
        <dbReference type="ChEBI" id="CHEBI:46398"/>
        <dbReference type="ChEBI" id="CHEBI:233474"/>
    </reaction>
</comment>
<feature type="binding site" evidence="8">
    <location>
        <position position="258"/>
    </location>
    <ligand>
        <name>ATP</name>
        <dbReference type="ChEBI" id="CHEBI:30616"/>
    </ligand>
</feature>
<keyword evidence="5 8" id="KW-0547">Nucleotide-binding</keyword>
<comment type="catalytic activity">
    <reaction evidence="8">
        <text>L-threonyl-[protein] + ATP = 3-O-(5'-adenylyl)-L-threonyl-[protein] + diphosphate</text>
        <dbReference type="Rhea" id="RHEA:54292"/>
        <dbReference type="Rhea" id="RHEA-COMP:11060"/>
        <dbReference type="Rhea" id="RHEA-COMP:13847"/>
        <dbReference type="ChEBI" id="CHEBI:30013"/>
        <dbReference type="ChEBI" id="CHEBI:30616"/>
        <dbReference type="ChEBI" id="CHEBI:33019"/>
        <dbReference type="ChEBI" id="CHEBI:138113"/>
        <dbReference type="EC" id="2.7.7.108"/>
    </reaction>
</comment>
<comment type="catalytic activity">
    <reaction evidence="8">
        <text>L-seryl-[protein] + ATP = 3-O-(5'-adenylyl)-L-seryl-[protein] + diphosphate</text>
        <dbReference type="Rhea" id="RHEA:58120"/>
        <dbReference type="Rhea" id="RHEA-COMP:9863"/>
        <dbReference type="Rhea" id="RHEA-COMP:15073"/>
        <dbReference type="ChEBI" id="CHEBI:29999"/>
        <dbReference type="ChEBI" id="CHEBI:30616"/>
        <dbReference type="ChEBI" id="CHEBI:33019"/>
        <dbReference type="ChEBI" id="CHEBI:142516"/>
        <dbReference type="EC" id="2.7.7.108"/>
    </reaction>
</comment>
<accession>A0A8X8KDS9</accession>
<evidence type="ECO:0000256" key="5">
    <source>
        <dbReference type="ARBA" id="ARBA00022741"/>
    </source>
</evidence>
<feature type="binding site" evidence="8">
    <location>
        <position position="118"/>
    </location>
    <ligand>
        <name>ATP</name>
        <dbReference type="ChEBI" id="CHEBI:30616"/>
    </ligand>
</feature>
<protein>
    <recommendedName>
        <fullName evidence="8">Protein nucleotidyltransferase YdiU</fullName>
        <ecNumber evidence="8">2.7.7.-</ecNumber>
    </recommendedName>
    <alternativeName>
        <fullName evidence="8">Protein adenylyltransferase YdiU</fullName>
        <ecNumber evidence="8">2.7.7.108</ecNumber>
    </alternativeName>
    <alternativeName>
        <fullName evidence="8">Protein uridylyltransferase YdiU</fullName>
        <ecNumber evidence="8">2.7.7.-</ecNumber>
    </alternativeName>
</protein>
<dbReference type="EC" id="2.7.7.108" evidence="8"/>
<keyword evidence="3 8" id="KW-0548">Nucleotidyltransferase</keyword>
<feature type="binding site" evidence="8">
    <location>
        <position position="168"/>
    </location>
    <ligand>
        <name>ATP</name>
        <dbReference type="ChEBI" id="CHEBI:30616"/>
    </ligand>
</feature>
<evidence type="ECO:0000256" key="6">
    <source>
        <dbReference type="ARBA" id="ARBA00022840"/>
    </source>
</evidence>
<dbReference type="GO" id="GO:0070733">
    <property type="term" value="F:AMPylase activity"/>
    <property type="evidence" value="ECO:0007669"/>
    <property type="project" value="UniProtKB-EC"/>
</dbReference>
<organism evidence="9 10">
    <name type="scientific">Acinetobacter guillouiae</name>
    <name type="common">Acinetobacter genomosp. 11</name>
    <dbReference type="NCBI Taxonomy" id="106649"/>
    <lineage>
        <taxon>Bacteria</taxon>
        <taxon>Pseudomonadati</taxon>
        <taxon>Pseudomonadota</taxon>
        <taxon>Gammaproteobacteria</taxon>
        <taxon>Moraxellales</taxon>
        <taxon>Moraxellaceae</taxon>
        <taxon>Acinetobacter</taxon>
    </lineage>
</organism>
<feature type="binding site" evidence="8">
    <location>
        <position position="117"/>
    </location>
    <ligand>
        <name>ATP</name>
        <dbReference type="ChEBI" id="CHEBI:30616"/>
    </ligand>
</feature>
<keyword evidence="6 8" id="KW-0067">ATP-binding</keyword>
<keyword evidence="4 8" id="KW-0479">Metal-binding</keyword>
<sequence length="485" mass="55580">MQFAPRYPSLDSKLYHEQMPSPLKGAKAGHFNAALADELQWSEDEKAQWVEICSGQKTFAEFHPLAMVYAGHQFGQWAGQLGDGRGLLIAQILNRQGQTIDLHLKGAGSTPYSRMGDGRAVLRSVIREYLAGHALNALGVPSSNSVGFTSSTQGVQREKLELGAMMLRTSDCHIRLGHFEWINQYQPELLTEFTQKCIEWHYPQCLSTEQQKFEDTVLAFATQVIQNTAVMIAKWQLVGFAHGVMNTDNLNITGSTLDFGPYGFMERFRPNWINNHSDYNGRYTYQNQPSIAHWNLWNWLNNLIPLAQAENKEQFKQDLVECLEHFEPTFLEHYTHGLCQKLGLPSFHKDSFDCGMAFLRILQSEQLDYTDSFLRLQNKEYEAIKDDCLDRFQFENFLTQYHNIREQQDVDVLDAEMKKANPVYILRNHMLQTAIEQAERDDFSEVDRLFKLLGQPFTKQTDLETAKDLAPLPSDVPEVMVSCSS</sequence>
<keyword evidence="8" id="KW-0464">Manganese</keyword>
<evidence type="ECO:0000313" key="10">
    <source>
        <dbReference type="Proteomes" id="UP000887320"/>
    </source>
</evidence>
<comment type="catalytic activity">
    <reaction evidence="8">
        <text>L-seryl-[protein] + UTP = O-(5'-uridylyl)-L-seryl-[protein] + diphosphate</text>
        <dbReference type="Rhea" id="RHEA:64604"/>
        <dbReference type="Rhea" id="RHEA-COMP:9863"/>
        <dbReference type="Rhea" id="RHEA-COMP:16635"/>
        <dbReference type="ChEBI" id="CHEBI:29999"/>
        <dbReference type="ChEBI" id="CHEBI:33019"/>
        <dbReference type="ChEBI" id="CHEBI:46398"/>
        <dbReference type="ChEBI" id="CHEBI:156051"/>
    </reaction>
</comment>
<dbReference type="AlphaFoldDB" id="A0A8X8KDS9"/>
<gene>
    <name evidence="8" type="primary">ydiU</name>
    <name evidence="8" type="synonym">selO</name>
    <name evidence="9" type="ORF">KW868_17475</name>
</gene>
<dbReference type="EMBL" id="JAHWXT010000007">
    <property type="protein sequence ID" value="MCF0266244.1"/>
    <property type="molecule type" value="Genomic_DNA"/>
</dbReference>
<dbReference type="PANTHER" id="PTHR32057:SF14">
    <property type="entry name" value="PROTEIN ADENYLYLTRANSFERASE SELO, MITOCHONDRIAL"/>
    <property type="match status" value="1"/>
</dbReference>
<evidence type="ECO:0000256" key="4">
    <source>
        <dbReference type="ARBA" id="ARBA00022723"/>
    </source>
</evidence>
<dbReference type="GO" id="GO:0000287">
    <property type="term" value="F:magnesium ion binding"/>
    <property type="evidence" value="ECO:0007669"/>
    <property type="project" value="UniProtKB-UniRule"/>
</dbReference>
<name>A0A8X8KDS9_ACIGI</name>
<comment type="function">
    <text evidence="8">Nucleotidyltransferase involved in the post-translational modification of proteins. It can catalyze the addition of adenosine monophosphate (AMP) or uridine monophosphate (UMP) to a protein, resulting in modifications known as AMPylation and UMPylation.</text>
</comment>
<feature type="binding site" evidence="8">
    <location>
        <position position="84"/>
    </location>
    <ligand>
        <name>ATP</name>
        <dbReference type="ChEBI" id="CHEBI:30616"/>
    </ligand>
</feature>
<comment type="catalytic activity">
    <reaction evidence="8">
        <text>L-tyrosyl-[protein] + ATP = O-(5'-adenylyl)-L-tyrosyl-[protein] + diphosphate</text>
        <dbReference type="Rhea" id="RHEA:54288"/>
        <dbReference type="Rhea" id="RHEA-COMP:10136"/>
        <dbReference type="Rhea" id="RHEA-COMP:13846"/>
        <dbReference type="ChEBI" id="CHEBI:30616"/>
        <dbReference type="ChEBI" id="CHEBI:33019"/>
        <dbReference type="ChEBI" id="CHEBI:46858"/>
        <dbReference type="ChEBI" id="CHEBI:83624"/>
        <dbReference type="EC" id="2.7.7.108"/>
    </reaction>
</comment>
<reference evidence="9" key="1">
    <citation type="submission" date="2021-07" db="EMBL/GenBank/DDBJ databases">
        <authorList>
            <person name="Fernandez M."/>
            <person name="Pereira P."/>
            <person name="Torres Tejerizo G.A."/>
            <person name="Gonzalez P."/>
            <person name="Agostini E."/>
        </authorList>
    </citation>
    <scope>NUCLEOTIDE SEQUENCE</scope>
    <source>
        <strain evidence="9">SFC 500-1A</strain>
    </source>
</reference>
<feature type="binding site" evidence="8">
    <location>
        <position position="85"/>
    </location>
    <ligand>
        <name>ATP</name>
        <dbReference type="ChEBI" id="CHEBI:30616"/>
    </ligand>
</feature>
<evidence type="ECO:0000256" key="8">
    <source>
        <dbReference type="HAMAP-Rule" id="MF_00692"/>
    </source>
</evidence>
<feature type="binding site" evidence="8">
    <location>
        <position position="82"/>
    </location>
    <ligand>
        <name>ATP</name>
        <dbReference type="ChEBI" id="CHEBI:30616"/>
    </ligand>
</feature>
<dbReference type="InterPro" id="IPR003846">
    <property type="entry name" value="SelO"/>
</dbReference>
<keyword evidence="2 8" id="KW-0808">Transferase</keyword>
<evidence type="ECO:0000256" key="3">
    <source>
        <dbReference type="ARBA" id="ARBA00022695"/>
    </source>
</evidence>
<keyword evidence="7 8" id="KW-0460">Magnesium</keyword>
<dbReference type="GO" id="GO:0005524">
    <property type="term" value="F:ATP binding"/>
    <property type="evidence" value="ECO:0007669"/>
    <property type="project" value="UniProtKB-UniRule"/>
</dbReference>
<dbReference type="Proteomes" id="UP000887320">
    <property type="component" value="Unassembled WGS sequence"/>
</dbReference>
<proteinExistence type="inferred from homology"/>
<dbReference type="Pfam" id="PF02696">
    <property type="entry name" value="SelO"/>
    <property type="match status" value="1"/>
</dbReference>
<comment type="caution">
    <text evidence="9">The sequence shown here is derived from an EMBL/GenBank/DDBJ whole genome shotgun (WGS) entry which is preliminary data.</text>
</comment>
<feature type="binding site" evidence="8">
    <location>
        <position position="249"/>
    </location>
    <ligand>
        <name>Mg(2+)</name>
        <dbReference type="ChEBI" id="CHEBI:18420"/>
    </ligand>
</feature>
<evidence type="ECO:0000313" key="9">
    <source>
        <dbReference type="EMBL" id="MCF0266244.1"/>
    </source>
</evidence>
<dbReference type="PANTHER" id="PTHR32057">
    <property type="entry name" value="PROTEIN ADENYLYLTRANSFERASE SELO, MITOCHONDRIAL"/>
    <property type="match status" value="1"/>
</dbReference>
<evidence type="ECO:0000256" key="2">
    <source>
        <dbReference type="ARBA" id="ARBA00022679"/>
    </source>
</evidence>